<proteinExistence type="inferred from homology"/>
<dbReference type="AlphaFoldDB" id="A0A377NFQ8"/>
<keyword evidence="2 6" id="KW-0472">Membrane</keyword>
<gene>
    <name evidence="6 8" type="primary">lptE</name>
    <name evidence="8" type="ORF">NCTC12157_03532</name>
</gene>
<evidence type="ECO:0000256" key="5">
    <source>
        <dbReference type="ARBA" id="ARBA00023288"/>
    </source>
</evidence>
<dbReference type="PROSITE" id="PS51257">
    <property type="entry name" value="PROKAR_LIPOPROTEIN"/>
    <property type="match status" value="1"/>
</dbReference>
<feature type="region of interest" description="Disordered" evidence="7">
    <location>
        <begin position="185"/>
        <end position="215"/>
    </location>
</feature>
<evidence type="ECO:0000313" key="9">
    <source>
        <dbReference type="Proteomes" id="UP000254304"/>
    </source>
</evidence>
<dbReference type="GO" id="GO:0009279">
    <property type="term" value="C:cell outer membrane"/>
    <property type="evidence" value="ECO:0007669"/>
    <property type="project" value="UniProtKB-SubCell"/>
</dbReference>
<evidence type="ECO:0000256" key="7">
    <source>
        <dbReference type="SAM" id="MobiDB-lite"/>
    </source>
</evidence>
<dbReference type="GeneID" id="78379069"/>
<accession>A0A377NFQ8</accession>
<keyword evidence="1 6" id="KW-0732">Signal</keyword>
<protein>
    <recommendedName>
        <fullName evidence="6">LPS-assembly lipoprotein LptE</fullName>
    </recommendedName>
</protein>
<dbReference type="GO" id="GO:0001530">
    <property type="term" value="F:lipopolysaccharide binding"/>
    <property type="evidence" value="ECO:0007669"/>
    <property type="project" value="TreeGrafter"/>
</dbReference>
<evidence type="ECO:0000256" key="1">
    <source>
        <dbReference type="ARBA" id="ARBA00022729"/>
    </source>
</evidence>
<dbReference type="GO" id="GO:0043165">
    <property type="term" value="P:Gram-negative-bacterium-type cell outer membrane assembly"/>
    <property type="evidence" value="ECO:0007669"/>
    <property type="project" value="UniProtKB-UniRule"/>
</dbReference>
<evidence type="ECO:0000256" key="3">
    <source>
        <dbReference type="ARBA" id="ARBA00023139"/>
    </source>
</evidence>
<dbReference type="PANTHER" id="PTHR38098:SF1">
    <property type="entry name" value="LPS-ASSEMBLY LIPOPROTEIN LPTE"/>
    <property type="match status" value="1"/>
</dbReference>
<dbReference type="Gene3D" id="3.30.160.150">
    <property type="entry name" value="Lipoprotein like domain"/>
    <property type="match status" value="1"/>
</dbReference>
<keyword evidence="3 6" id="KW-0564">Palmitate</keyword>
<evidence type="ECO:0000256" key="6">
    <source>
        <dbReference type="HAMAP-Rule" id="MF_01186"/>
    </source>
</evidence>
<name>A0A377NFQ8_9GAMM</name>
<comment type="subcellular location">
    <subcellularLocation>
        <location evidence="6">Cell outer membrane</location>
        <topology evidence="6">Lipid-anchor</topology>
    </subcellularLocation>
</comment>
<dbReference type="GO" id="GO:1990351">
    <property type="term" value="C:transporter complex"/>
    <property type="evidence" value="ECO:0007669"/>
    <property type="project" value="TreeGrafter"/>
</dbReference>
<dbReference type="HAMAP" id="MF_01186">
    <property type="entry name" value="LPS_assembly_LptE"/>
    <property type="match status" value="1"/>
</dbReference>
<evidence type="ECO:0000313" key="8">
    <source>
        <dbReference type="EMBL" id="STQ45783.1"/>
    </source>
</evidence>
<comment type="function">
    <text evidence="6">Together with LptD, is involved in the assembly of lipopolysaccharide (LPS) at the surface of the outer membrane. Required for the proper assembly of LptD. Binds LPS and may serve as the LPS recognition site at the outer membrane.</text>
</comment>
<comment type="similarity">
    <text evidence="6">Belongs to the LptE lipoprotein family.</text>
</comment>
<evidence type="ECO:0000256" key="2">
    <source>
        <dbReference type="ARBA" id="ARBA00023136"/>
    </source>
</evidence>
<dbReference type="NCBIfam" id="NF008062">
    <property type="entry name" value="PRK10796.1"/>
    <property type="match status" value="1"/>
</dbReference>
<dbReference type="RefSeq" id="WP_084674047.1">
    <property type="nucleotide sequence ID" value="NZ_VXKG01000001.1"/>
</dbReference>
<dbReference type="Proteomes" id="UP000254304">
    <property type="component" value="Unassembled WGS sequence"/>
</dbReference>
<dbReference type="InterPro" id="IPR007485">
    <property type="entry name" value="LPS_assembly_LptE"/>
</dbReference>
<evidence type="ECO:0000256" key="4">
    <source>
        <dbReference type="ARBA" id="ARBA00023237"/>
    </source>
</evidence>
<sequence>MRHRILMLLLGAVVLVTSGCGFHLRGTTDVPEEMKTITLDSGDPYGPLARDVRTQLRLNNVTIVEDSKRQDIPSLRLLGEQIYQATASIFQDGRTAEYQMQMTVNAQVLLPGKDIYPIRVTVFRAFFDNPLTALAKDNEQDIIISEMRTQASQQLIRKLLTVHASEKEKQAETVKDATPVVITTQSAAEEMKKQDAENAAGRDMFAPKPVSSTAP</sequence>
<comment type="subunit">
    <text evidence="6">Component of the lipopolysaccharide transport and assembly complex. Interacts with LptD.</text>
</comment>
<keyword evidence="4 6" id="KW-0998">Cell outer membrane</keyword>
<organism evidence="8 9">
    <name type="scientific">Ewingella americana</name>
    <dbReference type="NCBI Taxonomy" id="41202"/>
    <lineage>
        <taxon>Bacteria</taxon>
        <taxon>Pseudomonadati</taxon>
        <taxon>Pseudomonadota</taxon>
        <taxon>Gammaproteobacteria</taxon>
        <taxon>Enterobacterales</taxon>
        <taxon>Yersiniaceae</taxon>
        <taxon>Ewingella</taxon>
    </lineage>
</organism>
<dbReference type="EMBL" id="UGGO01000001">
    <property type="protein sequence ID" value="STQ45783.1"/>
    <property type="molecule type" value="Genomic_DNA"/>
</dbReference>
<dbReference type="Pfam" id="PF04390">
    <property type="entry name" value="LptE"/>
    <property type="match status" value="1"/>
</dbReference>
<reference evidence="8 9" key="1">
    <citation type="submission" date="2018-06" db="EMBL/GenBank/DDBJ databases">
        <authorList>
            <consortium name="Pathogen Informatics"/>
            <person name="Doyle S."/>
        </authorList>
    </citation>
    <scope>NUCLEOTIDE SEQUENCE [LARGE SCALE GENOMIC DNA]</scope>
    <source>
        <strain evidence="8 9">NCTC12157</strain>
    </source>
</reference>
<dbReference type="GO" id="GO:0015920">
    <property type="term" value="P:lipopolysaccharide transport"/>
    <property type="evidence" value="ECO:0007669"/>
    <property type="project" value="TreeGrafter"/>
</dbReference>
<dbReference type="PANTHER" id="PTHR38098">
    <property type="entry name" value="LPS-ASSEMBLY LIPOPROTEIN LPTE"/>
    <property type="match status" value="1"/>
</dbReference>
<keyword evidence="5 6" id="KW-0449">Lipoprotein</keyword>